<dbReference type="PANTHER" id="PTHR35794:SF2">
    <property type="entry name" value="CELL DIVISION PROTEIN DIVIVA"/>
    <property type="match status" value="1"/>
</dbReference>
<keyword evidence="3" id="KW-1185">Reference proteome</keyword>
<dbReference type="PANTHER" id="PTHR35794">
    <property type="entry name" value="CELL DIVISION PROTEIN DIVIVA"/>
    <property type="match status" value="1"/>
</dbReference>
<evidence type="ECO:0000256" key="1">
    <source>
        <dbReference type="SAM" id="MobiDB-lite"/>
    </source>
</evidence>
<proteinExistence type="predicted"/>
<reference evidence="2 3" key="1">
    <citation type="submission" date="2020-03" db="EMBL/GenBank/DDBJ databases">
        <title>Whole genome shotgun sequence of Phytohabitans rumicis NBRC 108638.</title>
        <authorList>
            <person name="Komaki H."/>
            <person name="Tamura T."/>
        </authorList>
    </citation>
    <scope>NUCLEOTIDE SEQUENCE [LARGE SCALE GENOMIC DNA]</scope>
    <source>
        <strain evidence="2 3">NBRC 108638</strain>
    </source>
</reference>
<comment type="caution">
    <text evidence="2">The sequence shown here is derived from an EMBL/GenBank/DDBJ whole genome shotgun (WGS) entry which is preliminary data.</text>
</comment>
<dbReference type="EMBL" id="BLPG01000001">
    <property type="protein sequence ID" value="GFJ92626.1"/>
    <property type="molecule type" value="Genomic_DNA"/>
</dbReference>
<feature type="region of interest" description="Disordered" evidence="1">
    <location>
        <begin position="94"/>
        <end position="120"/>
    </location>
</feature>
<name>A0A6V8LEX0_9ACTN</name>
<organism evidence="2 3">
    <name type="scientific">Phytohabitans rumicis</name>
    <dbReference type="NCBI Taxonomy" id="1076125"/>
    <lineage>
        <taxon>Bacteria</taxon>
        <taxon>Bacillati</taxon>
        <taxon>Actinomycetota</taxon>
        <taxon>Actinomycetes</taxon>
        <taxon>Micromonosporales</taxon>
        <taxon>Micromonosporaceae</taxon>
    </lineage>
</organism>
<dbReference type="AlphaFoldDB" id="A0A6V8LEX0"/>
<sequence length="233" mass="25514">MTDSGMKSRVKGLLGGPSPVNETLEHMVVAPSAELSAEHQALQVLTLAQRTSEEHVASARREAERIRAEAHATAEQIVRDAQSHAQVLQQEAERALSDAHASASQVARDAQTQADDAKHKAEEILSKARTKADEAAKTAQANADELRHQAEQRYEDVVGSLAAKREALQRQIEALEQFDQDYRSRLTTFMQNQLRALWVDEPRVEAEEIEADEPLVAVAATALPPQRSGSGKS</sequence>
<dbReference type="InterPro" id="IPR007793">
    <property type="entry name" value="DivIVA_fam"/>
</dbReference>
<feature type="compositionally biased region" description="Polar residues" evidence="1">
    <location>
        <begin position="102"/>
        <end position="114"/>
    </location>
</feature>
<protein>
    <recommendedName>
        <fullName evidence="4">Cell division protein DivIVA</fullName>
    </recommendedName>
</protein>
<evidence type="ECO:0000313" key="2">
    <source>
        <dbReference type="EMBL" id="GFJ92626.1"/>
    </source>
</evidence>
<reference evidence="2 3" key="2">
    <citation type="submission" date="2020-03" db="EMBL/GenBank/DDBJ databases">
        <authorList>
            <person name="Ichikawa N."/>
            <person name="Kimura A."/>
            <person name="Kitahashi Y."/>
            <person name="Uohara A."/>
        </authorList>
    </citation>
    <scope>NUCLEOTIDE SEQUENCE [LARGE SCALE GENOMIC DNA]</scope>
    <source>
        <strain evidence="2 3">NBRC 108638</strain>
    </source>
</reference>
<evidence type="ECO:0008006" key="4">
    <source>
        <dbReference type="Google" id="ProtNLM"/>
    </source>
</evidence>
<accession>A0A6V8LEX0</accession>
<gene>
    <name evidence="2" type="ORF">Prum_062680</name>
</gene>
<evidence type="ECO:0000313" key="3">
    <source>
        <dbReference type="Proteomes" id="UP000482960"/>
    </source>
</evidence>
<dbReference type="Gene3D" id="1.20.120.20">
    <property type="entry name" value="Apolipoprotein"/>
    <property type="match status" value="1"/>
</dbReference>
<dbReference type="Proteomes" id="UP000482960">
    <property type="component" value="Unassembled WGS sequence"/>
</dbReference>